<dbReference type="Gene3D" id="1.10.238.200">
    <property type="entry name" value="Cullin, PONY binding domain"/>
    <property type="match status" value="1"/>
</dbReference>
<dbReference type="RefSeq" id="XP_020046267.1">
    <property type="nucleotide sequence ID" value="XM_020190045.1"/>
</dbReference>
<dbReference type="InterPro" id="IPR014764">
    <property type="entry name" value="DCN-prot"/>
</dbReference>
<organism evidence="3 4">
    <name type="scientific">Ascoidea rubescens DSM 1968</name>
    <dbReference type="NCBI Taxonomy" id="1344418"/>
    <lineage>
        <taxon>Eukaryota</taxon>
        <taxon>Fungi</taxon>
        <taxon>Dikarya</taxon>
        <taxon>Ascomycota</taxon>
        <taxon>Saccharomycotina</taxon>
        <taxon>Saccharomycetes</taxon>
        <taxon>Ascoideaceae</taxon>
        <taxon>Ascoidea</taxon>
    </lineage>
</organism>
<keyword evidence="4" id="KW-1185">Reference proteome</keyword>
<dbReference type="PROSITE" id="PS51229">
    <property type="entry name" value="DCUN1"/>
    <property type="match status" value="1"/>
</dbReference>
<feature type="domain" description="DCUN1" evidence="2">
    <location>
        <begin position="1"/>
        <end position="181"/>
    </location>
</feature>
<feature type="non-terminal residue" evidence="3">
    <location>
        <position position="185"/>
    </location>
</feature>
<dbReference type="GeneID" id="30963681"/>
<dbReference type="EMBL" id="KV454484">
    <property type="protein sequence ID" value="ODV59960.1"/>
    <property type="molecule type" value="Genomic_DNA"/>
</dbReference>
<dbReference type="FunCoup" id="A0A1D2VEL1">
    <property type="interactions" value="413"/>
</dbReference>
<dbReference type="InterPro" id="IPR005176">
    <property type="entry name" value="PONY_dom"/>
</dbReference>
<dbReference type="GO" id="GO:0045116">
    <property type="term" value="P:protein neddylation"/>
    <property type="evidence" value="ECO:0007669"/>
    <property type="project" value="TreeGrafter"/>
</dbReference>
<reference evidence="4" key="1">
    <citation type="submission" date="2016-05" db="EMBL/GenBank/DDBJ databases">
        <title>Comparative genomics of biotechnologically important yeasts.</title>
        <authorList>
            <consortium name="DOE Joint Genome Institute"/>
            <person name="Riley R."/>
            <person name="Haridas S."/>
            <person name="Wolfe K.H."/>
            <person name="Lopes M.R."/>
            <person name="Hittinger C.T."/>
            <person name="Goker M."/>
            <person name="Salamov A."/>
            <person name="Wisecaver J."/>
            <person name="Long T.M."/>
            <person name="Aerts A.L."/>
            <person name="Barry K."/>
            <person name="Choi C."/>
            <person name="Clum A."/>
            <person name="Coughlan A.Y."/>
            <person name="Deshpande S."/>
            <person name="Douglass A.P."/>
            <person name="Hanson S.J."/>
            <person name="Klenk H.-P."/>
            <person name="Labutti K."/>
            <person name="Lapidus A."/>
            <person name="Lindquist E."/>
            <person name="Lipzen A."/>
            <person name="Meier-Kolthoff J.P."/>
            <person name="Ohm R.A."/>
            <person name="Otillar R.P."/>
            <person name="Pangilinan J."/>
            <person name="Peng Y."/>
            <person name="Rokas A."/>
            <person name="Rosa C.A."/>
            <person name="Scheuner C."/>
            <person name="Sibirny A.A."/>
            <person name="Slot J.C."/>
            <person name="Stielow J.B."/>
            <person name="Sun H."/>
            <person name="Kurtzman C.P."/>
            <person name="Blackwell M."/>
            <person name="Grigoriev I.V."/>
            <person name="Jeffries T.W."/>
        </authorList>
    </citation>
    <scope>NUCLEOTIDE SEQUENCE [LARGE SCALE GENOMIC DNA]</scope>
    <source>
        <strain evidence="4">DSM 1968</strain>
    </source>
</reference>
<gene>
    <name evidence="3" type="ORF">ASCRUDRAFT_28367</name>
</gene>
<comment type="function">
    <text evidence="1">Neddylation of cullins play an essential role in the regulation of SCF-type complexes activity.</text>
</comment>
<evidence type="ECO:0000313" key="4">
    <source>
        <dbReference type="Proteomes" id="UP000095038"/>
    </source>
</evidence>
<dbReference type="PANTHER" id="PTHR12281:SF31">
    <property type="entry name" value="DCN1-LIKE PROTEIN 3"/>
    <property type="match status" value="1"/>
</dbReference>
<protein>
    <recommendedName>
        <fullName evidence="1">Defective in cullin neddylation protein</fullName>
    </recommendedName>
</protein>
<dbReference type="OrthoDB" id="27198at2759"/>
<dbReference type="GO" id="GO:0031624">
    <property type="term" value="F:ubiquitin conjugating enzyme binding"/>
    <property type="evidence" value="ECO:0007669"/>
    <property type="project" value="TreeGrafter"/>
</dbReference>
<proteinExistence type="predicted"/>
<dbReference type="STRING" id="1344418.A0A1D2VEL1"/>
<dbReference type="GO" id="GO:0032182">
    <property type="term" value="F:ubiquitin-like protein binding"/>
    <property type="evidence" value="ECO:0007669"/>
    <property type="project" value="TreeGrafter"/>
</dbReference>
<dbReference type="AlphaFoldDB" id="A0A1D2VEL1"/>
<dbReference type="PANTHER" id="PTHR12281">
    <property type="entry name" value="RP42 RELATED"/>
    <property type="match status" value="1"/>
</dbReference>
<dbReference type="Gene3D" id="1.10.238.10">
    <property type="entry name" value="EF-hand"/>
    <property type="match status" value="1"/>
</dbReference>
<evidence type="ECO:0000259" key="2">
    <source>
        <dbReference type="PROSITE" id="PS51229"/>
    </source>
</evidence>
<dbReference type="Pfam" id="PF03556">
    <property type="entry name" value="Cullin_binding"/>
    <property type="match status" value="1"/>
</dbReference>
<dbReference type="Proteomes" id="UP000095038">
    <property type="component" value="Unassembled WGS sequence"/>
</dbReference>
<dbReference type="GO" id="GO:0000151">
    <property type="term" value="C:ubiquitin ligase complex"/>
    <property type="evidence" value="ECO:0007669"/>
    <property type="project" value="TreeGrafter"/>
</dbReference>
<sequence>DPDNREQIGLDGTINYIQGLGLEPEDRRALILAFILDSPSMGIFRHESFVSYWTSQNAYTLPDMRGLLDRFEDELKSETGYIKLKQLYRYSFGFIIEKNQTTIDSDIAIDYWELLLEDRFPEKIPIWCEFVKLAKKGGISKDVWNMFLDFLIQYKDDNTYDNWDPMAAWPNIIDEFVSYCRKDTI</sequence>
<evidence type="ECO:0000313" key="3">
    <source>
        <dbReference type="EMBL" id="ODV59960.1"/>
    </source>
</evidence>
<name>A0A1D2VEL1_9ASCO</name>
<dbReference type="InParanoid" id="A0A1D2VEL1"/>
<accession>A0A1D2VEL1</accession>
<dbReference type="GO" id="GO:0097602">
    <property type="term" value="F:cullin family protein binding"/>
    <property type="evidence" value="ECO:0007669"/>
    <property type="project" value="TreeGrafter"/>
</dbReference>
<dbReference type="InterPro" id="IPR042460">
    <property type="entry name" value="DCN1-like_PONY"/>
</dbReference>
<evidence type="ECO:0000256" key="1">
    <source>
        <dbReference type="RuleBase" id="RU410713"/>
    </source>
</evidence>
<feature type="non-terminal residue" evidence="3">
    <location>
        <position position="1"/>
    </location>
</feature>